<dbReference type="Gene3D" id="3.40.190.10">
    <property type="entry name" value="Periplasmic binding protein-like II"/>
    <property type="match status" value="2"/>
</dbReference>
<dbReference type="InterPro" id="IPR005119">
    <property type="entry name" value="LysR_subst-bd"/>
</dbReference>
<gene>
    <name evidence="6" type="ORF">ACFSM5_17715</name>
</gene>
<dbReference type="InterPro" id="IPR036388">
    <property type="entry name" value="WH-like_DNA-bd_sf"/>
</dbReference>
<keyword evidence="4" id="KW-0804">Transcription</keyword>
<reference evidence="7" key="1">
    <citation type="journal article" date="2019" name="Int. J. Syst. Evol. Microbiol.">
        <title>The Global Catalogue of Microorganisms (GCM) 10K type strain sequencing project: providing services to taxonomists for standard genome sequencing and annotation.</title>
        <authorList>
            <consortium name="The Broad Institute Genomics Platform"/>
            <consortium name="The Broad Institute Genome Sequencing Center for Infectious Disease"/>
            <person name="Wu L."/>
            <person name="Ma J."/>
        </authorList>
    </citation>
    <scope>NUCLEOTIDE SEQUENCE [LARGE SCALE GENOMIC DNA]</scope>
    <source>
        <strain evidence="7">CGMCC 1.19062</strain>
    </source>
</reference>
<dbReference type="SUPFAM" id="SSF53850">
    <property type="entry name" value="Periplasmic binding protein-like II"/>
    <property type="match status" value="1"/>
</dbReference>
<dbReference type="InterPro" id="IPR000847">
    <property type="entry name" value="LysR_HTH_N"/>
</dbReference>
<proteinExistence type="inferred from homology"/>
<name>A0ABW5DUD1_9PROT</name>
<dbReference type="PANTHER" id="PTHR30537">
    <property type="entry name" value="HTH-TYPE TRANSCRIPTIONAL REGULATOR"/>
    <property type="match status" value="1"/>
</dbReference>
<organism evidence="6 7">
    <name type="scientific">Lacibacterium aquatile</name>
    <dbReference type="NCBI Taxonomy" id="1168082"/>
    <lineage>
        <taxon>Bacteria</taxon>
        <taxon>Pseudomonadati</taxon>
        <taxon>Pseudomonadota</taxon>
        <taxon>Alphaproteobacteria</taxon>
        <taxon>Rhodospirillales</taxon>
        <taxon>Rhodospirillaceae</taxon>
    </lineage>
</organism>
<dbReference type="SUPFAM" id="SSF46785">
    <property type="entry name" value="Winged helix' DNA-binding domain"/>
    <property type="match status" value="1"/>
</dbReference>
<keyword evidence="7" id="KW-1185">Reference proteome</keyword>
<dbReference type="Proteomes" id="UP001597295">
    <property type="component" value="Unassembled WGS sequence"/>
</dbReference>
<keyword evidence="3" id="KW-0238">DNA-binding</keyword>
<dbReference type="EMBL" id="JBHUIP010000014">
    <property type="protein sequence ID" value="MFD2264747.1"/>
    <property type="molecule type" value="Genomic_DNA"/>
</dbReference>
<evidence type="ECO:0000256" key="4">
    <source>
        <dbReference type="ARBA" id="ARBA00023163"/>
    </source>
</evidence>
<accession>A0ABW5DUD1</accession>
<evidence type="ECO:0000256" key="3">
    <source>
        <dbReference type="ARBA" id="ARBA00023125"/>
    </source>
</evidence>
<evidence type="ECO:0000313" key="7">
    <source>
        <dbReference type="Proteomes" id="UP001597295"/>
    </source>
</evidence>
<evidence type="ECO:0000256" key="1">
    <source>
        <dbReference type="ARBA" id="ARBA00009437"/>
    </source>
</evidence>
<dbReference type="Pfam" id="PF03466">
    <property type="entry name" value="LysR_substrate"/>
    <property type="match status" value="1"/>
</dbReference>
<dbReference type="InterPro" id="IPR036390">
    <property type="entry name" value="WH_DNA-bd_sf"/>
</dbReference>
<feature type="domain" description="HTH lysR-type" evidence="5">
    <location>
        <begin position="9"/>
        <end position="66"/>
    </location>
</feature>
<evidence type="ECO:0000256" key="2">
    <source>
        <dbReference type="ARBA" id="ARBA00023015"/>
    </source>
</evidence>
<evidence type="ECO:0000313" key="6">
    <source>
        <dbReference type="EMBL" id="MFD2264747.1"/>
    </source>
</evidence>
<dbReference type="RefSeq" id="WP_379877865.1">
    <property type="nucleotide sequence ID" value="NZ_JBHUIP010000014.1"/>
</dbReference>
<keyword evidence="2" id="KW-0805">Transcription regulation</keyword>
<dbReference type="Gene3D" id="1.10.10.10">
    <property type="entry name" value="Winged helix-like DNA-binding domain superfamily/Winged helix DNA-binding domain"/>
    <property type="match status" value="1"/>
</dbReference>
<dbReference type="PRINTS" id="PR00039">
    <property type="entry name" value="HTHLYSR"/>
</dbReference>
<dbReference type="CDD" id="cd08432">
    <property type="entry name" value="PBP2_GcdR_TrpI_HvrB_AmpR_like"/>
    <property type="match status" value="1"/>
</dbReference>
<sequence>MAKFSDWLPPLQCLRAFSVVVRTGNISLAARELQLTNSAISHHLSQLEAWLGVQLFERHRRGVRPSEAALLLAGEVDESLQNLRSALARARQTQRQALTLTLLPALAQRWLLPRLGDFAERFPDLDLRLVPAAQLVDLERQGIDLALRYGPGDWPGVKADHLSDEWLFPVARPDLAQSLADPEAIAAAPLIRNPSQPWHPWFMAAGLTGHQEPDRGLIIHDAGMALDLALQGQGVALARSRLVEGELARGQLARLSTVAARDSYGYYAVTASSTHPALPAVIDWLKQAFNESQPANLAR</sequence>
<evidence type="ECO:0000259" key="5">
    <source>
        <dbReference type="PROSITE" id="PS50931"/>
    </source>
</evidence>
<protein>
    <submittedName>
        <fullName evidence="6">LysR substrate-binding domain-containing protein</fullName>
    </submittedName>
</protein>
<dbReference type="PROSITE" id="PS50931">
    <property type="entry name" value="HTH_LYSR"/>
    <property type="match status" value="1"/>
</dbReference>
<dbReference type="InterPro" id="IPR058163">
    <property type="entry name" value="LysR-type_TF_proteobact-type"/>
</dbReference>
<comment type="similarity">
    <text evidence="1">Belongs to the LysR transcriptional regulatory family.</text>
</comment>
<dbReference type="PANTHER" id="PTHR30537:SF79">
    <property type="entry name" value="TRANSCRIPTIONAL REGULATOR-RELATED"/>
    <property type="match status" value="1"/>
</dbReference>
<dbReference type="Pfam" id="PF00126">
    <property type="entry name" value="HTH_1"/>
    <property type="match status" value="1"/>
</dbReference>
<comment type="caution">
    <text evidence="6">The sequence shown here is derived from an EMBL/GenBank/DDBJ whole genome shotgun (WGS) entry which is preliminary data.</text>
</comment>